<keyword evidence="6 15" id="KW-0347">Helicase</keyword>
<evidence type="ECO:0000256" key="9">
    <source>
        <dbReference type="ARBA" id="ARBA00023125"/>
    </source>
</evidence>
<keyword evidence="8 15" id="KW-0067">ATP-binding</keyword>
<evidence type="ECO:0000256" key="1">
    <source>
        <dbReference type="ARBA" id="ARBA00009922"/>
    </source>
</evidence>
<evidence type="ECO:0000313" key="19">
    <source>
        <dbReference type="Proteomes" id="UP000294911"/>
    </source>
</evidence>
<evidence type="ECO:0000256" key="3">
    <source>
        <dbReference type="ARBA" id="ARBA00022741"/>
    </source>
</evidence>
<dbReference type="InterPro" id="IPR000212">
    <property type="entry name" value="DNA_helicase_UvrD/REP"/>
</dbReference>
<dbReference type="InterPro" id="IPR038726">
    <property type="entry name" value="PDDEXK_AddAB-type"/>
</dbReference>
<feature type="domain" description="UvrD-like helicase ATP-binding" evidence="16">
    <location>
        <begin position="17"/>
        <end position="322"/>
    </location>
</feature>
<dbReference type="PANTHER" id="PTHR11070:SF59">
    <property type="entry name" value="DNA 3'-5' HELICASE"/>
    <property type="match status" value="1"/>
</dbReference>
<dbReference type="Proteomes" id="UP000294911">
    <property type="component" value="Unassembled WGS sequence"/>
</dbReference>
<dbReference type="EC" id="5.6.2.4" evidence="13"/>
<proteinExistence type="inferred from homology"/>
<keyword evidence="19" id="KW-1185">Reference proteome</keyword>
<keyword evidence="7" id="KW-0269">Exonuclease</keyword>
<dbReference type="Gene3D" id="3.40.50.300">
    <property type="entry name" value="P-loop containing nucleotide triphosphate hydrolases"/>
    <property type="match status" value="2"/>
</dbReference>
<keyword evidence="4" id="KW-0227">DNA damage</keyword>
<dbReference type="PROSITE" id="PS51217">
    <property type="entry name" value="UVRD_HELICASE_CTER"/>
    <property type="match status" value="1"/>
</dbReference>
<keyword evidence="3 15" id="KW-0547">Nucleotide-binding</keyword>
<evidence type="ECO:0000256" key="15">
    <source>
        <dbReference type="PROSITE-ProRule" id="PRU00560"/>
    </source>
</evidence>
<name>A0A4R2R245_9PSEU</name>
<evidence type="ECO:0000256" key="2">
    <source>
        <dbReference type="ARBA" id="ARBA00022722"/>
    </source>
</evidence>
<dbReference type="Pfam" id="PF12705">
    <property type="entry name" value="PDDEXK_1"/>
    <property type="match status" value="1"/>
</dbReference>
<dbReference type="GO" id="GO:0043138">
    <property type="term" value="F:3'-5' DNA helicase activity"/>
    <property type="evidence" value="ECO:0007669"/>
    <property type="project" value="UniProtKB-EC"/>
</dbReference>
<dbReference type="InterPro" id="IPR014016">
    <property type="entry name" value="UvrD-like_ATP-bd"/>
</dbReference>
<evidence type="ECO:0000256" key="8">
    <source>
        <dbReference type="ARBA" id="ARBA00022840"/>
    </source>
</evidence>
<dbReference type="GO" id="GO:0000725">
    <property type="term" value="P:recombinational repair"/>
    <property type="evidence" value="ECO:0007669"/>
    <property type="project" value="TreeGrafter"/>
</dbReference>
<keyword evidence="2" id="KW-0540">Nuclease</keyword>
<evidence type="ECO:0000256" key="14">
    <source>
        <dbReference type="ARBA" id="ARBA00048988"/>
    </source>
</evidence>
<dbReference type="Gene3D" id="1.10.486.10">
    <property type="entry name" value="PCRA, domain 4"/>
    <property type="match status" value="1"/>
</dbReference>
<evidence type="ECO:0000256" key="6">
    <source>
        <dbReference type="ARBA" id="ARBA00022806"/>
    </source>
</evidence>
<feature type="domain" description="UvrD-like helicase C-terminal" evidence="17">
    <location>
        <begin position="311"/>
        <end position="628"/>
    </location>
</feature>
<dbReference type="GO" id="GO:0005524">
    <property type="term" value="F:ATP binding"/>
    <property type="evidence" value="ECO:0007669"/>
    <property type="project" value="UniProtKB-UniRule"/>
</dbReference>
<dbReference type="SUPFAM" id="SSF52540">
    <property type="entry name" value="P-loop containing nucleoside triphosphate hydrolases"/>
    <property type="match status" value="1"/>
</dbReference>
<keyword evidence="9" id="KW-0238">DNA-binding</keyword>
<keyword evidence="10" id="KW-0234">DNA repair</keyword>
<evidence type="ECO:0000256" key="13">
    <source>
        <dbReference type="ARBA" id="ARBA00034808"/>
    </source>
</evidence>
<evidence type="ECO:0000259" key="16">
    <source>
        <dbReference type="PROSITE" id="PS51198"/>
    </source>
</evidence>
<dbReference type="PROSITE" id="PS51198">
    <property type="entry name" value="UVRD_HELICASE_ATP_BIND"/>
    <property type="match status" value="1"/>
</dbReference>
<dbReference type="InterPro" id="IPR014017">
    <property type="entry name" value="DNA_helicase_UvrD-like_C"/>
</dbReference>
<sequence length="1058" mass="113014">MAAPALVRPRVAAEQPRDWEPAARRVLHGAGGYLRVLGAPGAGKTSLLAETAAARIAAGTDPARILLLTTGRRAANAVRAQITRLRTDEGARTIREPLVRTVHSYAFALLRTQASLHGAAPPRLLSGPEQDAVVRELLAGDLELGAAAWPPSLRPALGLPGFAAELRDLLMRSAERGLGPEDLILLGERQERAEWCAAGRFWRQYEQVTALHGESSGVRPTGPALDAAELVSHALLALESDADLLATERQRVRHLLVDDAQHLDPLQFRLVRALGTGAAEFVLAGDPDQAVFSFRGADPQLLTEADPDGRHTVVLGAQHRMASAVAEVAGTLAAGLPGAGASRIEPAAPVDPTERRGSVRVHVLPTAAAEASWLADQLRRAHLLDEVPWSQMAVLVRSAARSFPVLQRALRAAGVPVSVASDALPLAKQPAVRPLLNLLRCAAEPAVLDAEYAAELISSPLGGADPLALRKLRRGLHRIELASGGQRGSDELLVHALVDNDLLIAMDSAEVAPLRRVAELLATARRLIAEGVGIEQVLWEVWQQSGLERQWLRQADRGGELGARADRELDAVVALFEAAGRYVDRLPRGSIAGFAEYLSAQEIAGDSLAPAAPTSGAVALLTAHAAAGREWTVVAVPGVQEGSWPDLRLRGSLLGVEQLLDVLSGLRKEERVSATAPLLAEERRLLLLAASRARDRLLLSAVRGQDEQPSRFLADLVGHDARDEPALRAPEPGRGLVLPELIGELRAVVCAADGSPERRQLAAHQLAKLARAGVPGAHPDHWYALPEISTEQPLAGKEDTVSVSPSTVDVLNRCPLRWLIERHGGHDPAELPAVTGTLVHSLAQAMAEGADEQQLASALDQAWQSVDAGAPWFSRRERARVEGMLRALRSWLALSRRELREIATEQDFRAELPGATEPNVVVRGRVDRLERDGKGRPVVVDLKTAKTPISKADANEHPQLAAYQLAVALGGFEHLGLASDPGGAQLVFVSKQDARTGAAERQQLALDDEAIKKWIEVVHAVGKASLGPEYQAVENADCARCPARFSCPAQPSGRQVPG</sequence>
<dbReference type="OrthoDB" id="5240387at2"/>
<comment type="caution">
    <text evidence="18">The sequence shown here is derived from an EMBL/GenBank/DDBJ whole genome shotgun (WGS) entry which is preliminary data.</text>
</comment>
<dbReference type="InterPro" id="IPR027417">
    <property type="entry name" value="P-loop_NTPase"/>
</dbReference>
<dbReference type="GO" id="GO:0033202">
    <property type="term" value="C:DNA helicase complex"/>
    <property type="evidence" value="ECO:0007669"/>
    <property type="project" value="TreeGrafter"/>
</dbReference>
<dbReference type="AlphaFoldDB" id="A0A4R2R245"/>
<evidence type="ECO:0000256" key="7">
    <source>
        <dbReference type="ARBA" id="ARBA00022839"/>
    </source>
</evidence>
<evidence type="ECO:0000256" key="4">
    <source>
        <dbReference type="ARBA" id="ARBA00022763"/>
    </source>
</evidence>
<protein>
    <recommendedName>
        <fullName evidence="13">DNA 3'-5' helicase</fullName>
        <ecNumber evidence="13">5.6.2.4</ecNumber>
    </recommendedName>
</protein>
<evidence type="ECO:0000256" key="12">
    <source>
        <dbReference type="ARBA" id="ARBA00034617"/>
    </source>
</evidence>
<comment type="catalytic activity">
    <reaction evidence="12">
        <text>Couples ATP hydrolysis with the unwinding of duplex DNA by translocating in the 3'-5' direction.</text>
        <dbReference type="EC" id="5.6.2.4"/>
    </reaction>
</comment>
<keyword evidence="5 15" id="KW-0378">Hydrolase</keyword>
<dbReference type="RefSeq" id="WP_132874749.1">
    <property type="nucleotide sequence ID" value="NZ_SLXQ01000001.1"/>
</dbReference>
<dbReference type="Gene3D" id="3.90.320.10">
    <property type="match status" value="1"/>
</dbReference>
<feature type="binding site" evidence="15">
    <location>
        <begin position="38"/>
        <end position="45"/>
    </location>
    <ligand>
        <name>ATP</name>
        <dbReference type="ChEBI" id="CHEBI:30616"/>
    </ligand>
</feature>
<evidence type="ECO:0000256" key="5">
    <source>
        <dbReference type="ARBA" id="ARBA00022801"/>
    </source>
</evidence>
<dbReference type="InterPro" id="IPR013986">
    <property type="entry name" value="DExx_box_DNA_helicase_dom_sf"/>
</dbReference>
<dbReference type="GO" id="GO:0003677">
    <property type="term" value="F:DNA binding"/>
    <property type="evidence" value="ECO:0007669"/>
    <property type="project" value="UniProtKB-KW"/>
</dbReference>
<comment type="similarity">
    <text evidence="1">Belongs to the helicase family. UvrD subfamily.</text>
</comment>
<dbReference type="Pfam" id="PF13361">
    <property type="entry name" value="UvrD_C"/>
    <property type="match status" value="1"/>
</dbReference>
<dbReference type="EMBL" id="SLXQ01000001">
    <property type="protein sequence ID" value="TCP56087.1"/>
    <property type="molecule type" value="Genomic_DNA"/>
</dbReference>
<gene>
    <name evidence="18" type="ORF">EV191_10127</name>
</gene>
<reference evidence="18 19" key="1">
    <citation type="submission" date="2019-03" db="EMBL/GenBank/DDBJ databases">
        <title>Genomic Encyclopedia of Type Strains, Phase IV (KMG-IV): sequencing the most valuable type-strain genomes for metagenomic binning, comparative biology and taxonomic classification.</title>
        <authorList>
            <person name="Goeker M."/>
        </authorList>
    </citation>
    <scope>NUCLEOTIDE SEQUENCE [LARGE SCALE GENOMIC DNA]</scope>
    <source>
        <strain evidence="18 19">DSM 45765</strain>
    </source>
</reference>
<keyword evidence="11" id="KW-0413">Isomerase</keyword>
<evidence type="ECO:0000313" key="18">
    <source>
        <dbReference type="EMBL" id="TCP56087.1"/>
    </source>
</evidence>
<dbReference type="GO" id="GO:0004527">
    <property type="term" value="F:exonuclease activity"/>
    <property type="evidence" value="ECO:0007669"/>
    <property type="project" value="UniProtKB-KW"/>
</dbReference>
<dbReference type="PANTHER" id="PTHR11070">
    <property type="entry name" value="UVRD / RECB / PCRA DNA HELICASE FAMILY MEMBER"/>
    <property type="match status" value="1"/>
</dbReference>
<evidence type="ECO:0000256" key="11">
    <source>
        <dbReference type="ARBA" id="ARBA00023235"/>
    </source>
</evidence>
<dbReference type="Gene3D" id="1.10.10.160">
    <property type="match status" value="1"/>
</dbReference>
<organism evidence="18 19">
    <name type="scientific">Tamaricihabitans halophyticus</name>
    <dbReference type="NCBI Taxonomy" id="1262583"/>
    <lineage>
        <taxon>Bacteria</taxon>
        <taxon>Bacillati</taxon>
        <taxon>Actinomycetota</taxon>
        <taxon>Actinomycetes</taxon>
        <taxon>Pseudonocardiales</taxon>
        <taxon>Pseudonocardiaceae</taxon>
        <taxon>Tamaricihabitans</taxon>
    </lineage>
</organism>
<comment type="catalytic activity">
    <reaction evidence="14">
        <text>ATP + H2O = ADP + phosphate + H(+)</text>
        <dbReference type="Rhea" id="RHEA:13065"/>
        <dbReference type="ChEBI" id="CHEBI:15377"/>
        <dbReference type="ChEBI" id="CHEBI:15378"/>
        <dbReference type="ChEBI" id="CHEBI:30616"/>
        <dbReference type="ChEBI" id="CHEBI:43474"/>
        <dbReference type="ChEBI" id="CHEBI:456216"/>
        <dbReference type="EC" id="5.6.2.4"/>
    </reaction>
</comment>
<dbReference type="GO" id="GO:0005829">
    <property type="term" value="C:cytosol"/>
    <property type="evidence" value="ECO:0007669"/>
    <property type="project" value="TreeGrafter"/>
</dbReference>
<accession>A0A4R2R245</accession>
<dbReference type="InterPro" id="IPR011604">
    <property type="entry name" value="PDDEXK-like_dom_sf"/>
</dbReference>
<evidence type="ECO:0000256" key="10">
    <source>
        <dbReference type="ARBA" id="ARBA00023204"/>
    </source>
</evidence>
<evidence type="ECO:0000259" key="17">
    <source>
        <dbReference type="PROSITE" id="PS51217"/>
    </source>
</evidence>
<dbReference type="Pfam" id="PF00580">
    <property type="entry name" value="UvrD-helicase"/>
    <property type="match status" value="1"/>
</dbReference>